<keyword evidence="3" id="KW-1185">Reference proteome</keyword>
<comment type="caution">
    <text evidence="2">The sequence shown here is derived from an EMBL/GenBank/DDBJ whole genome shotgun (WGS) entry which is preliminary data.</text>
</comment>
<keyword evidence="1" id="KW-1133">Transmembrane helix</keyword>
<protein>
    <submittedName>
        <fullName evidence="2">Fam-g protein</fullName>
    </submittedName>
</protein>
<accession>A0A1J1GUS9</accession>
<gene>
    <name evidence="2" type="ORF">PGAL8A_00327300</name>
</gene>
<reference evidence="2" key="1">
    <citation type="submission" date="2015-04" db="EMBL/GenBank/DDBJ databases">
        <authorList>
            <consortium name="Pathogen Informatics"/>
        </authorList>
    </citation>
    <scope>NUCLEOTIDE SEQUENCE [LARGE SCALE GENOMIC DNA]</scope>
    <source>
        <strain evidence="2">8A</strain>
    </source>
</reference>
<feature type="transmembrane region" description="Helical" evidence="1">
    <location>
        <begin position="7"/>
        <end position="26"/>
    </location>
</feature>
<dbReference type="GeneID" id="39731803"/>
<sequence>MKAFTLCLKIFTFLILTWIFHCFYNYDSCRSFIDKDTLLINNKLKDKRLLAEGNILEKNQTHIIERKEHYQYGEKDNKNEKLINLKNMYSVYYSAIYLLMCELFFIETNEICSKCKEQMLSFYRSNNSYTKYLEPL</sequence>
<evidence type="ECO:0000313" key="3">
    <source>
        <dbReference type="Proteomes" id="UP000220797"/>
    </source>
</evidence>
<dbReference type="EMBL" id="CVMV01000053">
    <property type="protein sequence ID" value="CRG96057.1"/>
    <property type="molecule type" value="Genomic_DNA"/>
</dbReference>
<evidence type="ECO:0000256" key="1">
    <source>
        <dbReference type="SAM" id="Phobius"/>
    </source>
</evidence>
<evidence type="ECO:0000313" key="2">
    <source>
        <dbReference type="EMBL" id="CRG96057.1"/>
    </source>
</evidence>
<dbReference type="VEuPathDB" id="PlasmoDB:PGAL8A_00327300"/>
<organism evidence="2 3">
    <name type="scientific">Plasmodium gallinaceum</name>
    <dbReference type="NCBI Taxonomy" id="5849"/>
    <lineage>
        <taxon>Eukaryota</taxon>
        <taxon>Sar</taxon>
        <taxon>Alveolata</taxon>
        <taxon>Apicomplexa</taxon>
        <taxon>Aconoidasida</taxon>
        <taxon>Haemosporida</taxon>
        <taxon>Plasmodiidae</taxon>
        <taxon>Plasmodium</taxon>
        <taxon>Plasmodium (Haemamoeba)</taxon>
    </lineage>
</organism>
<dbReference type="AlphaFoldDB" id="A0A1J1GUS9"/>
<feature type="transmembrane region" description="Helical" evidence="1">
    <location>
        <begin position="89"/>
        <end position="106"/>
    </location>
</feature>
<proteinExistence type="predicted"/>
<dbReference type="RefSeq" id="XP_028528865.1">
    <property type="nucleotide sequence ID" value="XM_028672298.1"/>
</dbReference>
<keyword evidence="1" id="KW-0812">Transmembrane</keyword>
<keyword evidence="1" id="KW-0472">Membrane</keyword>
<name>A0A1J1GUS9_PLAGA</name>
<dbReference type="Proteomes" id="UP000220797">
    <property type="component" value="Unassembled WGS sequence"/>
</dbReference>